<gene>
    <name evidence="1" type="ORF">OTI717_LOCUS41294</name>
</gene>
<accession>A0A820GF74</accession>
<name>A0A820GF74_9BILA</name>
<dbReference type="Proteomes" id="UP000663823">
    <property type="component" value="Unassembled WGS sequence"/>
</dbReference>
<evidence type="ECO:0000313" key="1">
    <source>
        <dbReference type="EMBL" id="CAF4276935.1"/>
    </source>
</evidence>
<feature type="non-terminal residue" evidence="1">
    <location>
        <position position="1"/>
    </location>
</feature>
<protein>
    <submittedName>
        <fullName evidence="1">Uncharacterized protein</fullName>
    </submittedName>
</protein>
<dbReference type="EMBL" id="CAJOAX010039716">
    <property type="protein sequence ID" value="CAF4276935.1"/>
    <property type="molecule type" value="Genomic_DNA"/>
</dbReference>
<proteinExistence type="predicted"/>
<organism evidence="1 2">
    <name type="scientific">Rotaria sordida</name>
    <dbReference type="NCBI Taxonomy" id="392033"/>
    <lineage>
        <taxon>Eukaryota</taxon>
        <taxon>Metazoa</taxon>
        <taxon>Spiralia</taxon>
        <taxon>Gnathifera</taxon>
        <taxon>Rotifera</taxon>
        <taxon>Eurotatoria</taxon>
        <taxon>Bdelloidea</taxon>
        <taxon>Philodinida</taxon>
        <taxon>Philodinidae</taxon>
        <taxon>Rotaria</taxon>
    </lineage>
</organism>
<reference evidence="1" key="1">
    <citation type="submission" date="2021-02" db="EMBL/GenBank/DDBJ databases">
        <authorList>
            <person name="Nowell W R."/>
        </authorList>
    </citation>
    <scope>NUCLEOTIDE SEQUENCE</scope>
</reference>
<comment type="caution">
    <text evidence="1">The sequence shown here is derived from an EMBL/GenBank/DDBJ whole genome shotgun (WGS) entry which is preliminary data.</text>
</comment>
<dbReference type="AlphaFoldDB" id="A0A820GF74"/>
<sequence length="46" mass="5311">PYDQKQIASLESLVQVRRNWLSLPRLSFWVWPFSASTTASGTKDDK</sequence>
<evidence type="ECO:0000313" key="2">
    <source>
        <dbReference type="Proteomes" id="UP000663823"/>
    </source>
</evidence>